<dbReference type="InParanoid" id="A0A1D2VIH4"/>
<protein>
    <submittedName>
        <fullName evidence="1">Uncharacterized protein</fullName>
    </submittedName>
</protein>
<dbReference type="Proteomes" id="UP000095038">
    <property type="component" value="Unassembled WGS sequence"/>
</dbReference>
<reference evidence="2" key="1">
    <citation type="submission" date="2016-05" db="EMBL/GenBank/DDBJ databases">
        <title>Comparative genomics of biotechnologically important yeasts.</title>
        <authorList>
            <consortium name="DOE Joint Genome Institute"/>
            <person name="Riley R."/>
            <person name="Haridas S."/>
            <person name="Wolfe K.H."/>
            <person name="Lopes M.R."/>
            <person name="Hittinger C.T."/>
            <person name="Goker M."/>
            <person name="Salamov A."/>
            <person name="Wisecaver J."/>
            <person name="Long T.M."/>
            <person name="Aerts A.L."/>
            <person name="Barry K."/>
            <person name="Choi C."/>
            <person name="Clum A."/>
            <person name="Coughlan A.Y."/>
            <person name="Deshpande S."/>
            <person name="Douglass A.P."/>
            <person name="Hanson S.J."/>
            <person name="Klenk H.-P."/>
            <person name="Labutti K."/>
            <person name="Lapidus A."/>
            <person name="Lindquist E."/>
            <person name="Lipzen A."/>
            <person name="Meier-Kolthoff J.P."/>
            <person name="Ohm R.A."/>
            <person name="Otillar R.P."/>
            <person name="Pangilinan J."/>
            <person name="Peng Y."/>
            <person name="Rokas A."/>
            <person name="Rosa C.A."/>
            <person name="Scheuner C."/>
            <person name="Sibirny A.A."/>
            <person name="Slot J.C."/>
            <person name="Stielow J.B."/>
            <person name="Sun H."/>
            <person name="Kurtzman C.P."/>
            <person name="Blackwell M."/>
            <person name="Grigoriev I.V."/>
            <person name="Jeffries T.W."/>
        </authorList>
    </citation>
    <scope>NUCLEOTIDE SEQUENCE [LARGE SCALE GENOMIC DNA]</scope>
    <source>
        <strain evidence="2">DSM 1968</strain>
    </source>
</reference>
<dbReference type="RefSeq" id="XP_020047748.1">
    <property type="nucleotide sequence ID" value="XM_020189184.1"/>
</dbReference>
<keyword evidence="2" id="KW-1185">Reference proteome</keyword>
<proteinExistence type="predicted"/>
<dbReference type="AlphaFoldDB" id="A0A1D2VIH4"/>
<gene>
    <name evidence="1" type="ORF">ASCRUDRAFT_142221</name>
</gene>
<evidence type="ECO:0000313" key="2">
    <source>
        <dbReference type="Proteomes" id="UP000095038"/>
    </source>
</evidence>
<accession>A0A1D2VIH4</accession>
<dbReference type="GeneID" id="30962820"/>
<name>A0A1D2VIH4_9ASCO</name>
<dbReference type="EMBL" id="KV454479">
    <property type="protein sequence ID" value="ODV61441.1"/>
    <property type="molecule type" value="Genomic_DNA"/>
</dbReference>
<sequence length="132" mass="15470">MRIKFKNKSQRVERYLLIIATDISIRRAFPGHFKSISRTFAKHLPKKSFQKLSKSINLRAYHTRGLAPPEMHCSKRQVFPGGHTLHKNASPRQELLRLEICQHWDFGAISANSKLDDILKRRKLQSFFQTSR</sequence>
<organism evidence="1 2">
    <name type="scientific">Ascoidea rubescens DSM 1968</name>
    <dbReference type="NCBI Taxonomy" id="1344418"/>
    <lineage>
        <taxon>Eukaryota</taxon>
        <taxon>Fungi</taxon>
        <taxon>Dikarya</taxon>
        <taxon>Ascomycota</taxon>
        <taxon>Saccharomycotina</taxon>
        <taxon>Saccharomycetes</taxon>
        <taxon>Ascoideaceae</taxon>
        <taxon>Ascoidea</taxon>
    </lineage>
</organism>
<evidence type="ECO:0000313" key="1">
    <source>
        <dbReference type="EMBL" id="ODV61441.1"/>
    </source>
</evidence>